<protein>
    <recommendedName>
        <fullName evidence="4">Outer membrane protein beta-barrel domain-containing protein</fullName>
    </recommendedName>
</protein>
<evidence type="ECO:0000313" key="3">
    <source>
        <dbReference type="Proteomes" id="UP001497416"/>
    </source>
</evidence>
<evidence type="ECO:0008006" key="4">
    <source>
        <dbReference type="Google" id="ProtNLM"/>
    </source>
</evidence>
<organism evidence="2 3">
    <name type="scientific">Tenacibaculum platacis</name>
    <dbReference type="NCBI Taxonomy" id="3137852"/>
    <lineage>
        <taxon>Bacteria</taxon>
        <taxon>Pseudomonadati</taxon>
        <taxon>Bacteroidota</taxon>
        <taxon>Flavobacteriia</taxon>
        <taxon>Flavobacteriales</taxon>
        <taxon>Flavobacteriaceae</taxon>
        <taxon>Tenacibaculum</taxon>
    </lineage>
</organism>
<keyword evidence="1" id="KW-1133">Transmembrane helix</keyword>
<dbReference type="RefSeq" id="WP_348710788.1">
    <property type="nucleotide sequence ID" value="NZ_CAXIXY010000003.1"/>
</dbReference>
<reference evidence="2 3" key="1">
    <citation type="submission" date="2024-05" db="EMBL/GenBank/DDBJ databases">
        <authorList>
            <person name="Duchaud E."/>
        </authorList>
    </citation>
    <scope>NUCLEOTIDE SEQUENCE [LARGE SCALE GENOMIC DNA]</scope>
    <source>
        <strain evidence="2">Ena-SAMPLE-TAB-13-05-2024-13:56:06:370-140302</strain>
    </source>
</reference>
<dbReference type="Proteomes" id="UP001497416">
    <property type="component" value="Unassembled WGS sequence"/>
</dbReference>
<keyword evidence="3" id="KW-1185">Reference proteome</keyword>
<name>A0ABM9NV84_9FLAO</name>
<accession>A0ABM9NV84</accession>
<evidence type="ECO:0000313" key="2">
    <source>
        <dbReference type="EMBL" id="CAL2080364.1"/>
    </source>
</evidence>
<dbReference type="EMBL" id="CAXIXY010000003">
    <property type="protein sequence ID" value="CAL2080364.1"/>
    <property type="molecule type" value="Genomic_DNA"/>
</dbReference>
<feature type="transmembrane region" description="Helical" evidence="1">
    <location>
        <begin position="45"/>
        <end position="63"/>
    </location>
</feature>
<sequence>MMEDKKIERLFQEKLKDFEMQPSPLVWENIESNLTKKKKRRILPIWWFTSGIASMIVIGLLLFPKAEYVDENIPFETKETITKQNENTNIVTNQNNQIKELNTTPKSAEDNIIKPKNTPVVVQQKEELVVSNKIATQKKNPLKSALTVKGFKADGKIAMKNVLYDALNLKTKERELEKKDFIAEVSKENEKKEDQSNNSKWSVSPVFGILTSQSFTKTSAIDSKLSQNEISNPGTIAYGVNFAYQLSDKLSIKSGLQVQNMSYDTENVGIVASSVISNNLENISFNNGSNFLYINATDAESVSSLDLSSSNSLQEATLTQDLNYIEFPLELKYQVFSSGTIQTSIISGFSTLFLTKNNISAQSATFSENIGEANNLNSINFSANLGLDVEFNISRKMRLNINPMFKSQLNTFSENPTNFRPYILGVYSGLRYSF</sequence>
<keyword evidence="1" id="KW-0812">Transmembrane</keyword>
<gene>
    <name evidence="2" type="ORF">T190607A01A_11017</name>
</gene>
<evidence type="ECO:0000256" key="1">
    <source>
        <dbReference type="SAM" id="Phobius"/>
    </source>
</evidence>
<comment type="caution">
    <text evidence="2">The sequence shown here is derived from an EMBL/GenBank/DDBJ whole genome shotgun (WGS) entry which is preliminary data.</text>
</comment>
<keyword evidence="1" id="KW-0472">Membrane</keyword>
<proteinExistence type="predicted"/>